<organism evidence="3 4">
    <name type="scientific">Candidatus Lloydbacteria bacterium RIFCSPLOWO2_01_FULL_50_20</name>
    <dbReference type="NCBI Taxonomy" id="1798665"/>
    <lineage>
        <taxon>Bacteria</taxon>
        <taxon>Candidatus Lloydiibacteriota</taxon>
    </lineage>
</organism>
<dbReference type="Gene3D" id="3.30.70.2650">
    <property type="match status" value="1"/>
</dbReference>
<name>A0A1G2DI76_9BACT</name>
<feature type="region of interest" description="Disordered" evidence="1">
    <location>
        <begin position="1"/>
        <end position="28"/>
    </location>
</feature>
<sequence>MVVMNTNTTDKHWSSPHRAKSKRRRSVGPTQQKILLLLLGGLGLGLSHSPKQQFRIIKEISREWKKINTQRLERAIRSLYQSKLVETKDNRDGTLTLVLSQEGRRRALTYNLDHIEIKQPPHWDGKWRIVMFDVPEKIKRVRDALRMHFKEMGFYEFQKSVFVHPFPCADEIEYILEFYNVRRHVRFIVATEIDTALELKRHFGL</sequence>
<dbReference type="GO" id="GO:0006351">
    <property type="term" value="P:DNA-templated transcription"/>
    <property type="evidence" value="ECO:0007669"/>
    <property type="project" value="TreeGrafter"/>
</dbReference>
<dbReference type="PANTHER" id="PTHR30319:SF1">
    <property type="entry name" value="TRANSCRIPTIONAL REPRESSOR PAAX"/>
    <property type="match status" value="1"/>
</dbReference>
<feature type="compositionally biased region" description="Basic residues" evidence="1">
    <location>
        <begin position="14"/>
        <end position="26"/>
    </location>
</feature>
<proteinExistence type="predicted"/>
<protein>
    <recommendedName>
        <fullName evidence="2">Transcriptional repressor PaaX-like central Cas2-like domain-containing protein</fullName>
    </recommendedName>
</protein>
<dbReference type="Proteomes" id="UP000178534">
    <property type="component" value="Unassembled WGS sequence"/>
</dbReference>
<evidence type="ECO:0000313" key="4">
    <source>
        <dbReference type="Proteomes" id="UP000178534"/>
    </source>
</evidence>
<evidence type="ECO:0000256" key="1">
    <source>
        <dbReference type="SAM" id="MobiDB-lite"/>
    </source>
</evidence>
<gene>
    <name evidence="3" type="ORF">A2942_00195</name>
</gene>
<dbReference type="EMBL" id="MHLP01000021">
    <property type="protein sequence ID" value="OGZ12518.1"/>
    <property type="molecule type" value="Genomic_DNA"/>
</dbReference>
<dbReference type="InterPro" id="IPR048846">
    <property type="entry name" value="PaaX-like_central"/>
</dbReference>
<evidence type="ECO:0000259" key="2">
    <source>
        <dbReference type="Pfam" id="PF20803"/>
    </source>
</evidence>
<dbReference type="SUPFAM" id="SSF143430">
    <property type="entry name" value="TTP0101/SSO1404-like"/>
    <property type="match status" value="1"/>
</dbReference>
<evidence type="ECO:0000313" key="3">
    <source>
        <dbReference type="EMBL" id="OGZ12518.1"/>
    </source>
</evidence>
<dbReference type="STRING" id="1798665.A2942_00195"/>
<dbReference type="Pfam" id="PF20803">
    <property type="entry name" value="PaaX_M"/>
    <property type="match status" value="1"/>
</dbReference>
<feature type="domain" description="Transcriptional repressor PaaX-like central Cas2-like" evidence="2">
    <location>
        <begin position="121"/>
        <end position="194"/>
    </location>
</feature>
<dbReference type="AlphaFoldDB" id="A0A1G2DI76"/>
<dbReference type="PANTHER" id="PTHR30319">
    <property type="entry name" value="PHENYLACETIC ACID REGULATOR-RELATED TRANSCRIPTIONAL REPRESSOR"/>
    <property type="match status" value="1"/>
</dbReference>
<comment type="caution">
    <text evidence="3">The sequence shown here is derived from an EMBL/GenBank/DDBJ whole genome shotgun (WGS) entry which is preliminary data.</text>
</comment>
<accession>A0A1G2DI76</accession>
<reference evidence="3 4" key="1">
    <citation type="journal article" date="2016" name="Nat. Commun.">
        <title>Thousands of microbial genomes shed light on interconnected biogeochemical processes in an aquifer system.</title>
        <authorList>
            <person name="Anantharaman K."/>
            <person name="Brown C.T."/>
            <person name="Hug L.A."/>
            <person name="Sharon I."/>
            <person name="Castelle C.J."/>
            <person name="Probst A.J."/>
            <person name="Thomas B.C."/>
            <person name="Singh A."/>
            <person name="Wilkins M.J."/>
            <person name="Karaoz U."/>
            <person name="Brodie E.L."/>
            <person name="Williams K.H."/>
            <person name="Hubbard S.S."/>
            <person name="Banfield J.F."/>
        </authorList>
    </citation>
    <scope>NUCLEOTIDE SEQUENCE [LARGE SCALE GENOMIC DNA]</scope>
</reference>